<evidence type="ECO:0000313" key="2">
    <source>
        <dbReference type="EMBL" id="GGS34600.1"/>
    </source>
</evidence>
<name>A0ABQ2SPV6_STRBA</name>
<proteinExistence type="predicted"/>
<evidence type="ECO:0000313" key="3">
    <source>
        <dbReference type="Proteomes" id="UP000659767"/>
    </source>
</evidence>
<gene>
    <name evidence="2" type="ORF">GCM10010253_05190</name>
</gene>
<comment type="caution">
    <text evidence="2">The sequence shown here is derived from an EMBL/GenBank/DDBJ whole genome shotgun (WGS) entry which is preliminary data.</text>
</comment>
<feature type="region of interest" description="Disordered" evidence="1">
    <location>
        <begin position="1"/>
        <end position="21"/>
    </location>
</feature>
<accession>A0ABQ2SPV6</accession>
<evidence type="ECO:0000256" key="1">
    <source>
        <dbReference type="SAM" id="MobiDB-lite"/>
    </source>
</evidence>
<organism evidence="2 3">
    <name type="scientific">Streptomyces badius</name>
    <dbReference type="NCBI Taxonomy" id="1941"/>
    <lineage>
        <taxon>Bacteria</taxon>
        <taxon>Bacillati</taxon>
        <taxon>Actinomycetota</taxon>
        <taxon>Actinomycetes</taxon>
        <taxon>Kitasatosporales</taxon>
        <taxon>Streptomycetaceae</taxon>
        <taxon>Streptomyces</taxon>
    </lineage>
</organism>
<evidence type="ECO:0008006" key="4">
    <source>
        <dbReference type="Google" id="ProtNLM"/>
    </source>
</evidence>
<dbReference type="Proteomes" id="UP000659767">
    <property type="component" value="Unassembled WGS sequence"/>
</dbReference>
<feature type="region of interest" description="Disordered" evidence="1">
    <location>
        <begin position="75"/>
        <end position="105"/>
    </location>
</feature>
<reference evidence="3" key="1">
    <citation type="journal article" date="2019" name="Int. J. Syst. Evol. Microbiol.">
        <title>The Global Catalogue of Microorganisms (GCM) 10K type strain sequencing project: providing services to taxonomists for standard genome sequencing and annotation.</title>
        <authorList>
            <consortium name="The Broad Institute Genomics Platform"/>
            <consortium name="The Broad Institute Genome Sequencing Center for Infectious Disease"/>
            <person name="Wu L."/>
            <person name="Ma J."/>
        </authorList>
    </citation>
    <scope>NUCLEOTIDE SEQUENCE [LARGE SCALE GENOMIC DNA]</scope>
    <source>
        <strain evidence="3">JCM 4350</strain>
    </source>
</reference>
<dbReference type="EMBL" id="BMSZ01000001">
    <property type="protein sequence ID" value="GGS34600.1"/>
    <property type="molecule type" value="Genomic_DNA"/>
</dbReference>
<keyword evidence="3" id="KW-1185">Reference proteome</keyword>
<dbReference type="SUPFAM" id="SSF48452">
    <property type="entry name" value="TPR-like"/>
    <property type="match status" value="1"/>
</dbReference>
<dbReference type="RefSeq" id="WP_199887381.1">
    <property type="nucleotide sequence ID" value="NZ_BMSZ01000001.1"/>
</dbReference>
<sequence>MRREPRPARPSGGPPCPPREAVELLCDRGDDLLPELARALQVLGTHLERCGDDEGAVEAFREAVALHRSLALETPAAHRKPCSPLSSPPWTTWAGVSPVPANTRR</sequence>
<dbReference type="InterPro" id="IPR011990">
    <property type="entry name" value="TPR-like_helical_dom_sf"/>
</dbReference>
<protein>
    <recommendedName>
        <fullName evidence="4">Tetratricopeptide repeat protein</fullName>
    </recommendedName>
</protein>
<dbReference type="Gene3D" id="1.25.40.10">
    <property type="entry name" value="Tetratricopeptide repeat domain"/>
    <property type="match status" value="1"/>
</dbReference>